<reference evidence="2 3" key="1">
    <citation type="submission" date="2018-03" db="EMBL/GenBank/DDBJ databases">
        <title>Pantoea intestinalis SRCM103226 isolated form the mealworm.</title>
        <authorList>
            <person name="Jeong D.-Y."/>
            <person name="Kim J.W."/>
        </authorList>
    </citation>
    <scope>NUCLEOTIDE SEQUENCE [LARGE SCALE GENOMIC DNA]</scope>
    <source>
        <strain evidence="2 3">SRCM103226</strain>
    </source>
</reference>
<keyword evidence="1" id="KW-1133">Transmembrane helix</keyword>
<dbReference type="AlphaFoldDB" id="A0A6P1PYG0"/>
<protein>
    <submittedName>
        <fullName evidence="2">Uncharacterized protein</fullName>
    </submittedName>
</protein>
<dbReference type="Proteomes" id="UP000464053">
    <property type="component" value="Chromosome"/>
</dbReference>
<keyword evidence="3" id="KW-1185">Reference proteome</keyword>
<name>A0A6P1PYG0_9GAMM</name>
<keyword evidence="1" id="KW-0812">Transmembrane</keyword>
<evidence type="ECO:0000256" key="1">
    <source>
        <dbReference type="SAM" id="Phobius"/>
    </source>
</evidence>
<evidence type="ECO:0000313" key="3">
    <source>
        <dbReference type="Proteomes" id="UP000464053"/>
    </source>
</evidence>
<organism evidence="2 3">
    <name type="scientific">Mixta intestinalis</name>
    <dbReference type="NCBI Taxonomy" id="1615494"/>
    <lineage>
        <taxon>Bacteria</taxon>
        <taxon>Pseudomonadati</taxon>
        <taxon>Pseudomonadota</taxon>
        <taxon>Gammaproteobacteria</taxon>
        <taxon>Enterobacterales</taxon>
        <taxon>Erwiniaceae</taxon>
        <taxon>Mixta</taxon>
    </lineage>
</organism>
<gene>
    <name evidence="2" type="ORF">C7M51_01937</name>
</gene>
<evidence type="ECO:0000313" key="2">
    <source>
        <dbReference type="EMBL" id="QHM71646.1"/>
    </source>
</evidence>
<keyword evidence="1" id="KW-0472">Membrane</keyword>
<accession>A0A6P1PYG0</accession>
<feature type="transmembrane region" description="Helical" evidence="1">
    <location>
        <begin position="6"/>
        <end position="23"/>
    </location>
</feature>
<dbReference type="KEGG" id="mint:C7M51_01937"/>
<sequence length="29" mass="3313">MKYTPSAQAFLWLLFVGGSFLVYKMAVML</sequence>
<dbReference type="EMBL" id="CP028271">
    <property type="protein sequence ID" value="QHM71646.1"/>
    <property type="molecule type" value="Genomic_DNA"/>
</dbReference>
<proteinExistence type="predicted"/>